<proteinExistence type="predicted"/>
<accession>A0A9P6KIL2</accession>
<feature type="compositionally biased region" description="Basic and acidic residues" evidence="2">
    <location>
        <begin position="55"/>
        <end position="86"/>
    </location>
</feature>
<protein>
    <recommendedName>
        <fullName evidence="3">BZIP domain-containing protein</fullName>
    </recommendedName>
</protein>
<feature type="domain" description="BZIP" evidence="3">
    <location>
        <begin position="16"/>
        <end position="30"/>
    </location>
</feature>
<dbReference type="OrthoDB" id="3808232at2759"/>
<dbReference type="AlphaFoldDB" id="A0A9P6KIL2"/>
<dbReference type="GO" id="GO:0003700">
    <property type="term" value="F:DNA-binding transcription factor activity"/>
    <property type="evidence" value="ECO:0007669"/>
    <property type="project" value="InterPro"/>
</dbReference>
<organism evidence="4 5">
    <name type="scientific">Paraphaeosphaeria minitans</name>
    <dbReference type="NCBI Taxonomy" id="565426"/>
    <lineage>
        <taxon>Eukaryota</taxon>
        <taxon>Fungi</taxon>
        <taxon>Dikarya</taxon>
        <taxon>Ascomycota</taxon>
        <taxon>Pezizomycotina</taxon>
        <taxon>Dothideomycetes</taxon>
        <taxon>Pleosporomycetidae</taxon>
        <taxon>Pleosporales</taxon>
        <taxon>Massarineae</taxon>
        <taxon>Didymosphaeriaceae</taxon>
        <taxon>Paraphaeosphaeria</taxon>
    </lineage>
</organism>
<evidence type="ECO:0000259" key="3">
    <source>
        <dbReference type="PROSITE" id="PS00036"/>
    </source>
</evidence>
<feature type="region of interest" description="Disordered" evidence="2">
    <location>
        <begin position="25"/>
        <end position="86"/>
    </location>
</feature>
<dbReference type="Proteomes" id="UP000756921">
    <property type="component" value="Unassembled WGS sequence"/>
</dbReference>
<evidence type="ECO:0000313" key="4">
    <source>
        <dbReference type="EMBL" id="KAF9728408.1"/>
    </source>
</evidence>
<evidence type="ECO:0000313" key="5">
    <source>
        <dbReference type="Proteomes" id="UP000756921"/>
    </source>
</evidence>
<feature type="coiled-coil region" evidence="1">
    <location>
        <begin position="144"/>
        <end position="193"/>
    </location>
</feature>
<dbReference type="PROSITE" id="PS00036">
    <property type="entry name" value="BZIP_BASIC"/>
    <property type="match status" value="1"/>
</dbReference>
<comment type="caution">
    <text evidence="4">The sequence shown here is derived from an EMBL/GenBank/DDBJ whole genome shotgun (WGS) entry which is preliminary data.</text>
</comment>
<dbReference type="InterPro" id="IPR004827">
    <property type="entry name" value="bZIP"/>
</dbReference>
<sequence length="261" mass="29799">MGRKKYMTEEEREEARRLQNKLAQRAYRERKKCQGNTTPSIGTDKRRAKKRAKRRIVEQASKDVGRPESESRLPERPSARPMLEKGNVESIARISQSTIDPSVRTNSGMLEQASTYVGCLESEWNVPSDPSARLMLEMQLTRTMEDLESVARTLQSTTDSLAREYMREQRPCIQRMIDKLQTLQEDRSESAEADSTHRLPVQLNAVPDCQPCSESPLKVSKPSSGDMIRSLRAQVRQLKLLGSIEWGYTVENRTVLTSRIT</sequence>
<keyword evidence="1" id="KW-0175">Coiled coil</keyword>
<evidence type="ECO:0000256" key="1">
    <source>
        <dbReference type="SAM" id="Coils"/>
    </source>
</evidence>
<gene>
    <name evidence="4" type="ORF">PMIN01_13541</name>
</gene>
<evidence type="ECO:0000256" key="2">
    <source>
        <dbReference type="SAM" id="MobiDB-lite"/>
    </source>
</evidence>
<dbReference type="EMBL" id="WJXW01000020">
    <property type="protein sequence ID" value="KAF9728408.1"/>
    <property type="molecule type" value="Genomic_DNA"/>
</dbReference>
<name>A0A9P6KIL2_9PLEO</name>
<reference evidence="4" key="1">
    <citation type="journal article" date="2020" name="Mol. Plant Microbe Interact.">
        <title>Genome Sequence of the Biocontrol Agent Coniothyrium minitans strain Conio (IMI 134523).</title>
        <authorList>
            <person name="Patel D."/>
            <person name="Shittu T.A."/>
            <person name="Baroncelli R."/>
            <person name="Muthumeenakshi S."/>
            <person name="Osborne T.H."/>
            <person name="Janganan T.K."/>
            <person name="Sreenivasaprasad S."/>
        </authorList>
    </citation>
    <scope>NUCLEOTIDE SEQUENCE</scope>
    <source>
        <strain evidence="4">Conio</strain>
    </source>
</reference>
<keyword evidence="5" id="KW-1185">Reference proteome</keyword>